<evidence type="ECO:0000256" key="1">
    <source>
        <dbReference type="ARBA" id="ARBA00001974"/>
    </source>
</evidence>
<keyword evidence="5" id="KW-0521">NADP</keyword>
<dbReference type="InterPro" id="IPR036188">
    <property type="entry name" value="FAD/NAD-bd_sf"/>
</dbReference>
<evidence type="ECO:0000256" key="6">
    <source>
        <dbReference type="ARBA" id="ARBA00023002"/>
    </source>
</evidence>
<keyword evidence="10" id="KW-1185">Reference proteome</keyword>
<organism evidence="9 10">
    <name type="scientific">Penicillium coprophilum</name>
    <dbReference type="NCBI Taxonomy" id="36646"/>
    <lineage>
        <taxon>Eukaryota</taxon>
        <taxon>Fungi</taxon>
        <taxon>Dikarya</taxon>
        <taxon>Ascomycota</taxon>
        <taxon>Pezizomycotina</taxon>
        <taxon>Eurotiomycetes</taxon>
        <taxon>Eurotiomycetidae</taxon>
        <taxon>Eurotiales</taxon>
        <taxon>Aspergillaceae</taxon>
        <taxon>Penicillium</taxon>
    </lineage>
</organism>
<dbReference type="Proteomes" id="UP000191500">
    <property type="component" value="Unassembled WGS sequence"/>
</dbReference>
<comment type="cofactor">
    <cofactor evidence="1">
        <name>FAD</name>
        <dbReference type="ChEBI" id="CHEBI:57692"/>
    </cofactor>
</comment>
<evidence type="ECO:0000256" key="4">
    <source>
        <dbReference type="ARBA" id="ARBA00022827"/>
    </source>
</evidence>
<gene>
    <name evidence="9" type="ORF">PENCOP_c010G08273</name>
</gene>
<sequence length="559" mass="63012">MSPEFDVIVVGAGFAGIRMLYLLRENGFNVRGIERYNGLGGVWYANRYPGAQCDSPQPFYQIHDEELASGWTFSQLFADHVEMCDYFRYIDSRWNVSKDIEFGITVVQASFDEDSFWSISLSDGRRLTARWFVPAVGFASTPSLPAISDIDRFGGELYHTGNWPLSGVSLKDKRVAVIGNGASGAQVVPSIAPEVKSLTVYQRTPVVIIPATPESDKYSNPHAGCLTPDGARAAFKRSSKSYSGIDYSFQDPESVPIGSPLRDVLNVQLYKEGSLGLILGNFSDVLTDREANDELYIFWSKLTRAKIRDPIKQDILVPQILPYPIGVKRPSFVDNYYESFNSPNVDVVDVRKEVTKITRKGIKSGSTEREFDVIICATGFEPFGTSMTRLNITGKHGVNLKDVWKTRIISYLGMTVPAFPNMFYLVGPQGPTVKVNVPTTVECQAQWILSILKGLRESHAEYYMSGSLIHPLNDSSLETLMGLHDRYILRTERRNLLQRELILYNECYRVLLALPRWALDPVRFSAIVRSMVRRVQGLNHELTELRIEEEEDAEIFEHL</sequence>
<evidence type="ECO:0000313" key="10">
    <source>
        <dbReference type="Proteomes" id="UP000191500"/>
    </source>
</evidence>
<dbReference type="SUPFAM" id="SSF51905">
    <property type="entry name" value="FAD/NAD(P)-binding domain"/>
    <property type="match status" value="2"/>
</dbReference>
<comment type="similarity">
    <text evidence="2">Belongs to the FAD-binding monooxygenase family.</text>
</comment>
<evidence type="ECO:0000313" key="9">
    <source>
        <dbReference type="EMBL" id="OQE37332.1"/>
    </source>
</evidence>
<dbReference type="Gene3D" id="3.50.50.60">
    <property type="entry name" value="FAD/NAD(P)-binding domain"/>
    <property type="match status" value="2"/>
</dbReference>
<evidence type="ECO:0000256" key="7">
    <source>
        <dbReference type="ARBA" id="ARBA00023033"/>
    </source>
</evidence>
<dbReference type="InterPro" id="IPR023753">
    <property type="entry name" value="FAD/NAD-binding_dom"/>
</dbReference>
<evidence type="ECO:0000256" key="5">
    <source>
        <dbReference type="ARBA" id="ARBA00022857"/>
    </source>
</evidence>
<dbReference type="GO" id="GO:0004497">
    <property type="term" value="F:monooxygenase activity"/>
    <property type="evidence" value="ECO:0007669"/>
    <property type="project" value="UniProtKB-KW"/>
</dbReference>
<feature type="domain" description="FAD/NAD(P)-binding" evidence="8">
    <location>
        <begin position="5"/>
        <end position="187"/>
    </location>
</feature>
<keyword evidence="7" id="KW-0503">Monooxygenase</keyword>
<comment type="caution">
    <text evidence="9">The sequence shown here is derived from an EMBL/GenBank/DDBJ whole genome shotgun (WGS) entry which is preliminary data.</text>
</comment>
<keyword evidence="6" id="KW-0560">Oxidoreductase</keyword>
<protein>
    <recommendedName>
        <fullName evidence="8">FAD/NAD(P)-binding domain-containing protein</fullName>
    </recommendedName>
</protein>
<evidence type="ECO:0000256" key="3">
    <source>
        <dbReference type="ARBA" id="ARBA00022630"/>
    </source>
</evidence>
<dbReference type="PANTHER" id="PTHR43098">
    <property type="entry name" value="L-ORNITHINE N(5)-MONOOXYGENASE-RELATED"/>
    <property type="match status" value="1"/>
</dbReference>
<dbReference type="Pfam" id="PF07992">
    <property type="entry name" value="Pyr_redox_2"/>
    <property type="match status" value="1"/>
</dbReference>
<name>A0A1V6UFV9_9EURO</name>
<keyword evidence="3" id="KW-0285">Flavoprotein</keyword>
<evidence type="ECO:0000259" key="8">
    <source>
        <dbReference type="Pfam" id="PF07992"/>
    </source>
</evidence>
<keyword evidence="4" id="KW-0274">FAD</keyword>
<dbReference type="EMBL" id="MDDG01000010">
    <property type="protein sequence ID" value="OQE37332.1"/>
    <property type="molecule type" value="Genomic_DNA"/>
</dbReference>
<dbReference type="AlphaFoldDB" id="A0A1V6UFV9"/>
<dbReference type="InterPro" id="IPR050775">
    <property type="entry name" value="FAD-binding_Monooxygenases"/>
</dbReference>
<reference evidence="10" key="1">
    <citation type="journal article" date="2017" name="Nat. Microbiol.">
        <title>Global analysis of biosynthetic gene clusters reveals vast potential of secondary metabolite production in Penicillium species.</title>
        <authorList>
            <person name="Nielsen J.C."/>
            <person name="Grijseels S."/>
            <person name="Prigent S."/>
            <person name="Ji B."/>
            <person name="Dainat J."/>
            <person name="Nielsen K.F."/>
            <person name="Frisvad J.C."/>
            <person name="Workman M."/>
            <person name="Nielsen J."/>
        </authorList>
    </citation>
    <scope>NUCLEOTIDE SEQUENCE [LARGE SCALE GENOMIC DNA]</scope>
    <source>
        <strain evidence="10">IBT 31321</strain>
    </source>
</reference>
<dbReference type="PANTHER" id="PTHR43098:SF3">
    <property type="entry name" value="L-ORNITHINE N(5)-MONOOXYGENASE-RELATED"/>
    <property type="match status" value="1"/>
</dbReference>
<accession>A0A1V6UFV9</accession>
<evidence type="ECO:0000256" key="2">
    <source>
        <dbReference type="ARBA" id="ARBA00010139"/>
    </source>
</evidence>
<dbReference type="STRING" id="36646.A0A1V6UFV9"/>
<proteinExistence type="inferred from homology"/>